<evidence type="ECO:0000313" key="1">
    <source>
        <dbReference type="EMBL" id="OAO80663.1"/>
    </source>
</evidence>
<proteinExistence type="predicted"/>
<gene>
    <name evidence="1" type="ORF">TAF16_1026</name>
</gene>
<name>A0A178TH16_9BACL</name>
<dbReference type="PATRIC" id="fig|33934.6.peg.607"/>
<comment type="caution">
    <text evidence="1">The sequence shown here is derived from an EMBL/GenBank/DDBJ whole genome shotgun (WGS) entry which is preliminary data.</text>
</comment>
<evidence type="ECO:0000313" key="2">
    <source>
        <dbReference type="Proteomes" id="UP000078336"/>
    </source>
</evidence>
<accession>A0A178TH16</accession>
<dbReference type="EMBL" id="LUCQ01000064">
    <property type="protein sequence ID" value="OAO80663.1"/>
    <property type="molecule type" value="Genomic_DNA"/>
</dbReference>
<dbReference type="Proteomes" id="UP000078336">
    <property type="component" value="Unassembled WGS sequence"/>
</dbReference>
<reference evidence="1 2" key="1">
    <citation type="submission" date="2016-03" db="EMBL/GenBank/DDBJ databases">
        <title>Spore heat resistance.</title>
        <authorList>
            <person name="Boekhorst J."/>
            <person name="Berendsen E.M."/>
            <person name="Wells-Bennik M.H."/>
            <person name="Kuipers O.P."/>
        </authorList>
    </citation>
    <scope>NUCLEOTIDE SEQUENCE [LARGE SCALE GENOMIC DNA]</scope>
    <source>
        <strain evidence="1 2">AF16</strain>
    </source>
</reference>
<protein>
    <submittedName>
        <fullName evidence="1">Uncharacterized protein</fullName>
    </submittedName>
</protein>
<organism evidence="1 2">
    <name type="scientific">Anoxybacillus flavithermus</name>
    <dbReference type="NCBI Taxonomy" id="33934"/>
    <lineage>
        <taxon>Bacteria</taxon>
        <taxon>Bacillati</taxon>
        <taxon>Bacillota</taxon>
        <taxon>Bacilli</taxon>
        <taxon>Bacillales</taxon>
        <taxon>Anoxybacillaceae</taxon>
        <taxon>Anoxybacillus</taxon>
    </lineage>
</organism>
<keyword evidence="2" id="KW-1185">Reference proteome</keyword>
<dbReference type="AlphaFoldDB" id="A0A178TH16"/>
<sequence>MYFYHTGKVNKGQMKYLSFICIRLCSSASLLSSFPLF</sequence>